<evidence type="ECO:0000256" key="2">
    <source>
        <dbReference type="ARBA" id="ARBA00022490"/>
    </source>
</evidence>
<dbReference type="InterPro" id="IPR041075">
    <property type="entry name" value="NOD1/2_WH"/>
</dbReference>
<dbReference type="PANTHER" id="PTHR24106">
    <property type="entry name" value="NACHT, LRR AND CARD DOMAINS-CONTAINING"/>
    <property type="match status" value="1"/>
</dbReference>
<dbReference type="InterPro" id="IPR029495">
    <property type="entry name" value="NACHT-assoc"/>
</dbReference>
<evidence type="ECO:0000313" key="10">
    <source>
        <dbReference type="Proteomes" id="UP000261620"/>
    </source>
</evidence>
<proteinExistence type="predicted"/>
<sequence>SNLTFLFLNLTRGLHLVEDFDNDTPTLSGVYFTCLHVAKGFSFAKDRILRMSTLVVFHGLVHVSMLLSFFFFFLNVPNNVLGEHKTSLKEKYQCVTKEIDNTGSGTLLSRVYTQLYVTKPQSDESNNQHEIWKLETVPKMETLHETPIKCCDMFKTLPGQERHIRVVLTNGLAGVGKTSKVQDLALDWVEGLEIQNVTLPILLPFRELNLVKDERFSLLRLIHIFHPALQPVTKERLSVCKPLFIFDGLDESRFSLDFQNSKYVFDVTQESSVSVLLTNLINGNLLPSAHVWITTRPAAANQIPHGFVDRLTEVRGFTDAQKEKFFRMWFSDEASFIRVISHIKTSRSLHVICQIPVLCWITATVLDHMLTTGQSGELPHFLTDLYSCFLWVPKKGKEYEGEEHMCLQKPETDKKVLLNLGKLALKHLGKRNTIFYREELEQCGLDVTEKTMSSGVCRKILKRECVIFQKTVYYFVHVSIQEFLVLNSFFEKSLGSENGHLDLFVRFLHGLSLTSNQRHLRELQGQTDNSPETISRVFKNLGTWDINASPKQNINLFFCMIEMSDYSVHRDIESFLTSENKSEKKLSEIHCSVLAYKLLMSEKVQDELDLNKYKASVMGKQRLIPAVMNCFSARHYEIVALALKSNPSHLRELDLSNNHLGHSGMLLLSGGLRSPHCRLKSLRLSGCHLTQEFFVSLASLLRSDCSPLRELDLSRNRLEDAYVKFLCVGLKSPHCRLETLSLQTCDLSEISCASLASALKSNNSSNLRELDLSDNKLPYQEVKLLSELVESSYCRLQTLRFVVGEGSFHANGFVVFTWSS</sequence>
<organism evidence="9 10">
    <name type="scientific">Mola mola</name>
    <name type="common">Ocean sunfish</name>
    <name type="synonym">Tetraodon mola</name>
    <dbReference type="NCBI Taxonomy" id="94237"/>
    <lineage>
        <taxon>Eukaryota</taxon>
        <taxon>Metazoa</taxon>
        <taxon>Chordata</taxon>
        <taxon>Craniata</taxon>
        <taxon>Vertebrata</taxon>
        <taxon>Euteleostomi</taxon>
        <taxon>Actinopterygii</taxon>
        <taxon>Neopterygii</taxon>
        <taxon>Teleostei</taxon>
        <taxon>Neoteleostei</taxon>
        <taxon>Acanthomorphata</taxon>
        <taxon>Eupercaria</taxon>
        <taxon>Tetraodontiformes</taxon>
        <taxon>Molidae</taxon>
        <taxon>Mola</taxon>
    </lineage>
</organism>
<keyword evidence="7" id="KW-0812">Transmembrane</keyword>
<dbReference type="SMART" id="SM00368">
    <property type="entry name" value="LRR_RI"/>
    <property type="match status" value="5"/>
</dbReference>
<dbReference type="InterPro" id="IPR027417">
    <property type="entry name" value="P-loop_NTPase"/>
</dbReference>
<dbReference type="Pfam" id="PF14484">
    <property type="entry name" value="FISNA"/>
    <property type="match status" value="1"/>
</dbReference>
<evidence type="ECO:0000259" key="8">
    <source>
        <dbReference type="PROSITE" id="PS50837"/>
    </source>
</evidence>
<dbReference type="STRING" id="94237.ENSMMOP00000018008"/>
<dbReference type="Pfam" id="PF05729">
    <property type="entry name" value="NACHT"/>
    <property type="match status" value="1"/>
</dbReference>
<evidence type="ECO:0000256" key="1">
    <source>
        <dbReference type="ARBA" id="ARBA00004496"/>
    </source>
</evidence>
<keyword evidence="5" id="KW-0547">Nucleotide-binding</keyword>
<dbReference type="Gene3D" id="3.80.10.10">
    <property type="entry name" value="Ribonuclease Inhibitor"/>
    <property type="match status" value="1"/>
</dbReference>
<evidence type="ECO:0000256" key="4">
    <source>
        <dbReference type="ARBA" id="ARBA00022737"/>
    </source>
</evidence>
<keyword evidence="7" id="KW-0472">Membrane</keyword>
<evidence type="ECO:0000256" key="6">
    <source>
        <dbReference type="ARBA" id="ARBA00022840"/>
    </source>
</evidence>
<dbReference type="SMART" id="SM01288">
    <property type="entry name" value="FISNA"/>
    <property type="match status" value="1"/>
</dbReference>
<dbReference type="InterPro" id="IPR041267">
    <property type="entry name" value="NLRP_HD2"/>
</dbReference>
<dbReference type="GO" id="GO:0005737">
    <property type="term" value="C:cytoplasm"/>
    <property type="evidence" value="ECO:0007669"/>
    <property type="project" value="UniProtKB-SubCell"/>
</dbReference>
<keyword evidence="4" id="KW-0677">Repeat</keyword>
<dbReference type="Ensembl" id="ENSMMOT00000018301.1">
    <property type="protein sequence ID" value="ENSMMOP00000018008.1"/>
    <property type="gene ID" value="ENSMMOG00000013659.1"/>
</dbReference>
<keyword evidence="10" id="KW-1185">Reference proteome</keyword>
<evidence type="ECO:0000313" key="9">
    <source>
        <dbReference type="Ensembl" id="ENSMMOP00000018008.1"/>
    </source>
</evidence>
<evidence type="ECO:0000256" key="3">
    <source>
        <dbReference type="ARBA" id="ARBA00022614"/>
    </source>
</evidence>
<keyword evidence="7" id="KW-1133">Transmembrane helix</keyword>
<reference evidence="9" key="2">
    <citation type="submission" date="2025-09" db="UniProtKB">
        <authorList>
            <consortium name="Ensembl"/>
        </authorList>
    </citation>
    <scope>IDENTIFICATION</scope>
</reference>
<feature type="domain" description="NACHT" evidence="8">
    <location>
        <begin position="165"/>
        <end position="299"/>
    </location>
</feature>
<protein>
    <recommendedName>
        <fullName evidence="8">NACHT domain-containing protein</fullName>
    </recommendedName>
</protein>
<dbReference type="InterPro" id="IPR032675">
    <property type="entry name" value="LRR_dom_sf"/>
</dbReference>
<dbReference type="Proteomes" id="UP000261620">
    <property type="component" value="Unplaced"/>
</dbReference>
<feature type="transmembrane region" description="Helical" evidence="7">
    <location>
        <begin position="54"/>
        <end position="74"/>
    </location>
</feature>
<dbReference type="InterPro" id="IPR007111">
    <property type="entry name" value="NACHT_NTPase"/>
</dbReference>
<dbReference type="Pfam" id="PF17779">
    <property type="entry name" value="WHD_NOD2"/>
    <property type="match status" value="1"/>
</dbReference>
<reference evidence="9" key="1">
    <citation type="submission" date="2025-08" db="UniProtKB">
        <authorList>
            <consortium name="Ensembl"/>
        </authorList>
    </citation>
    <scope>IDENTIFICATION</scope>
</reference>
<dbReference type="SUPFAM" id="SSF52047">
    <property type="entry name" value="RNI-like"/>
    <property type="match status" value="1"/>
</dbReference>
<dbReference type="Pfam" id="PF13516">
    <property type="entry name" value="LRR_6"/>
    <property type="match status" value="3"/>
</dbReference>
<accession>A0A3Q3WS18</accession>
<dbReference type="Pfam" id="PF17776">
    <property type="entry name" value="NLRC4_HD2"/>
    <property type="match status" value="1"/>
</dbReference>
<dbReference type="InterPro" id="IPR051261">
    <property type="entry name" value="NLR"/>
</dbReference>
<dbReference type="FunFam" id="3.40.50.300:FF:001524">
    <property type="entry name" value="Si:dkey-126g1.7"/>
    <property type="match status" value="1"/>
</dbReference>
<dbReference type="AlphaFoldDB" id="A0A3Q3WS18"/>
<evidence type="ECO:0000256" key="7">
    <source>
        <dbReference type="SAM" id="Phobius"/>
    </source>
</evidence>
<dbReference type="InterPro" id="IPR001611">
    <property type="entry name" value="Leu-rich_rpt"/>
</dbReference>
<dbReference type="Gene3D" id="3.40.50.300">
    <property type="entry name" value="P-loop containing nucleotide triphosphate hydrolases"/>
    <property type="match status" value="1"/>
</dbReference>
<keyword evidence="3" id="KW-0433">Leucine-rich repeat</keyword>
<evidence type="ECO:0000256" key="5">
    <source>
        <dbReference type="ARBA" id="ARBA00022741"/>
    </source>
</evidence>
<keyword evidence="6" id="KW-0067">ATP-binding</keyword>
<keyword evidence="2" id="KW-0963">Cytoplasm</keyword>
<dbReference type="GO" id="GO:0005524">
    <property type="term" value="F:ATP binding"/>
    <property type="evidence" value="ECO:0007669"/>
    <property type="project" value="UniProtKB-KW"/>
</dbReference>
<comment type="subcellular location">
    <subcellularLocation>
        <location evidence="1">Cytoplasm</location>
    </subcellularLocation>
</comment>
<dbReference type="PROSITE" id="PS50837">
    <property type="entry name" value="NACHT"/>
    <property type="match status" value="1"/>
</dbReference>
<name>A0A3Q3WS18_MOLML</name>